<feature type="compositionally biased region" description="Basic and acidic residues" evidence="1">
    <location>
        <begin position="163"/>
        <end position="184"/>
    </location>
</feature>
<sequence length="184" mass="20951">MAFPTLAQRAEAWKEGDLSTLEELTDDITLAFNKLNDSNKDDVRNAVEELLIHEHLPTFHRAQLLVYKAGTEQPNDYPRIRERLEDAKFWITDLKASKRDRGGVEEKVITLEGKIDAKLAELDGVDGGGKEFAEKMKRMEELRSFERASKLVGRAGGQDVLEGELREREKKASQRVEEEREASP</sequence>
<feature type="region of interest" description="Disordered" evidence="1">
    <location>
        <begin position="154"/>
        <end position="184"/>
    </location>
</feature>
<accession>A0ABR0EVK1</accession>
<evidence type="ECO:0000313" key="3">
    <source>
        <dbReference type="Proteomes" id="UP001305779"/>
    </source>
</evidence>
<gene>
    <name evidence="2" type="ORF">PRZ48_003617</name>
</gene>
<organism evidence="2 3">
    <name type="scientific">Zasmidium cellare</name>
    <name type="common">Wine cellar mold</name>
    <name type="synonym">Racodium cellare</name>
    <dbReference type="NCBI Taxonomy" id="395010"/>
    <lineage>
        <taxon>Eukaryota</taxon>
        <taxon>Fungi</taxon>
        <taxon>Dikarya</taxon>
        <taxon>Ascomycota</taxon>
        <taxon>Pezizomycotina</taxon>
        <taxon>Dothideomycetes</taxon>
        <taxon>Dothideomycetidae</taxon>
        <taxon>Mycosphaerellales</taxon>
        <taxon>Mycosphaerellaceae</taxon>
        <taxon>Zasmidium</taxon>
    </lineage>
</organism>
<name>A0ABR0EVK1_ZASCE</name>
<dbReference type="Proteomes" id="UP001305779">
    <property type="component" value="Unassembled WGS sequence"/>
</dbReference>
<evidence type="ECO:0000313" key="2">
    <source>
        <dbReference type="EMBL" id="KAK4505652.1"/>
    </source>
</evidence>
<evidence type="ECO:0000256" key="1">
    <source>
        <dbReference type="SAM" id="MobiDB-lite"/>
    </source>
</evidence>
<proteinExistence type="predicted"/>
<dbReference type="EMBL" id="JAXOVC010000002">
    <property type="protein sequence ID" value="KAK4505652.1"/>
    <property type="molecule type" value="Genomic_DNA"/>
</dbReference>
<reference evidence="2 3" key="1">
    <citation type="journal article" date="2023" name="G3 (Bethesda)">
        <title>A chromosome-level genome assembly of Zasmidium syzygii isolated from banana leaves.</title>
        <authorList>
            <person name="van Westerhoven A.C."/>
            <person name="Mehrabi R."/>
            <person name="Talebi R."/>
            <person name="Steentjes M.B.F."/>
            <person name="Corcolon B."/>
            <person name="Chong P.A."/>
            <person name="Kema G.H.J."/>
            <person name="Seidl M.F."/>
        </authorList>
    </citation>
    <scope>NUCLEOTIDE SEQUENCE [LARGE SCALE GENOMIC DNA]</scope>
    <source>
        <strain evidence="2 3">P124</strain>
    </source>
</reference>
<comment type="caution">
    <text evidence="2">The sequence shown here is derived from an EMBL/GenBank/DDBJ whole genome shotgun (WGS) entry which is preliminary data.</text>
</comment>
<keyword evidence="3" id="KW-1185">Reference proteome</keyword>
<protein>
    <submittedName>
        <fullName evidence="2">Uncharacterized protein</fullName>
    </submittedName>
</protein>